<protein>
    <submittedName>
        <fullName evidence="1">Uncharacterized protein</fullName>
    </submittedName>
</protein>
<organism evidence="1">
    <name type="scientific">Singulisphaera sp. Ch08</name>
    <dbReference type="NCBI Taxonomy" id="3120278"/>
    <lineage>
        <taxon>Bacteria</taxon>
        <taxon>Pseudomonadati</taxon>
        <taxon>Planctomycetota</taxon>
        <taxon>Planctomycetia</taxon>
        <taxon>Isosphaerales</taxon>
        <taxon>Isosphaeraceae</taxon>
        <taxon>Singulisphaera</taxon>
    </lineage>
</organism>
<dbReference type="EMBL" id="CP155447">
    <property type="protein sequence ID" value="XBH05732.1"/>
    <property type="molecule type" value="Genomic_DNA"/>
</dbReference>
<gene>
    <name evidence="1" type="ORF">V5E97_06825</name>
</gene>
<evidence type="ECO:0000313" key="1">
    <source>
        <dbReference type="EMBL" id="XBH05732.1"/>
    </source>
</evidence>
<sequence>MTTEATEADEIVIPDCPPITTKAEFAECTDMLQLLLFTIGTAKKAGTSPERDLRKADIIAGKLRDALKAAPFVVGDQAIKSNLDYNNIVDATPETKAAENALIDNAFVMIGELAGIPEAAGATS</sequence>
<dbReference type="AlphaFoldDB" id="A0AAU7CLB1"/>
<dbReference type="RefSeq" id="WP_406698581.1">
    <property type="nucleotide sequence ID" value="NZ_CP155447.1"/>
</dbReference>
<proteinExistence type="predicted"/>
<accession>A0AAU7CLB1</accession>
<reference evidence="1" key="1">
    <citation type="submission" date="2024-05" db="EMBL/GenBank/DDBJ databases">
        <title>Planctomycetes of the genus Singulisphaera possess chitinolytic capabilities.</title>
        <authorList>
            <person name="Ivanova A."/>
        </authorList>
    </citation>
    <scope>NUCLEOTIDE SEQUENCE</scope>
    <source>
        <strain evidence="1">Ch08T</strain>
    </source>
</reference>
<name>A0AAU7CLB1_9BACT</name>